<dbReference type="Gene3D" id="1.20.90.10">
    <property type="entry name" value="Phospholipase A2 domain"/>
    <property type="match status" value="1"/>
</dbReference>
<evidence type="ECO:0000313" key="5">
    <source>
        <dbReference type="Proteomes" id="UP001488838"/>
    </source>
</evidence>
<dbReference type="GO" id="GO:0004623">
    <property type="term" value="F:phospholipase A2 activity"/>
    <property type="evidence" value="ECO:0007669"/>
    <property type="project" value="InterPro"/>
</dbReference>
<dbReference type="AlphaFoldDB" id="A0AAW0IJN8"/>
<dbReference type="PROSITE" id="PS00118">
    <property type="entry name" value="PA2_HIS"/>
    <property type="match status" value="1"/>
</dbReference>
<organism evidence="4 5">
    <name type="scientific">Myodes glareolus</name>
    <name type="common">Bank vole</name>
    <name type="synonym">Clethrionomys glareolus</name>
    <dbReference type="NCBI Taxonomy" id="447135"/>
    <lineage>
        <taxon>Eukaryota</taxon>
        <taxon>Metazoa</taxon>
        <taxon>Chordata</taxon>
        <taxon>Craniata</taxon>
        <taxon>Vertebrata</taxon>
        <taxon>Euteleostomi</taxon>
        <taxon>Mammalia</taxon>
        <taxon>Eutheria</taxon>
        <taxon>Euarchontoglires</taxon>
        <taxon>Glires</taxon>
        <taxon>Rodentia</taxon>
        <taxon>Myomorpha</taxon>
        <taxon>Muroidea</taxon>
        <taxon>Cricetidae</taxon>
        <taxon>Arvicolinae</taxon>
        <taxon>Myodes</taxon>
    </lineage>
</organism>
<dbReference type="Pfam" id="PF06951">
    <property type="entry name" value="PLA2G12"/>
    <property type="match status" value="1"/>
</dbReference>
<dbReference type="SUPFAM" id="SSF48619">
    <property type="entry name" value="Phospholipase A2, PLA2"/>
    <property type="match status" value="1"/>
</dbReference>
<dbReference type="GO" id="GO:0005576">
    <property type="term" value="C:extracellular region"/>
    <property type="evidence" value="ECO:0007669"/>
    <property type="project" value="UniProtKB-SubCell"/>
</dbReference>
<keyword evidence="5" id="KW-1185">Reference proteome</keyword>
<comment type="caution">
    <text evidence="4">The sequence shown here is derived from an EMBL/GenBank/DDBJ whole genome shotgun (WGS) entry which is preliminary data.</text>
</comment>
<dbReference type="InterPro" id="IPR036444">
    <property type="entry name" value="PLipase_A2_dom_sf"/>
</dbReference>
<dbReference type="PANTHER" id="PTHR12824">
    <property type="entry name" value="GROUP XII SECRETORY PHOSPHOLIPASE A2 FAMILY MEMBER"/>
    <property type="match status" value="1"/>
</dbReference>
<dbReference type="GO" id="GO:0016042">
    <property type="term" value="P:lipid catabolic process"/>
    <property type="evidence" value="ECO:0007669"/>
    <property type="project" value="InterPro"/>
</dbReference>
<dbReference type="InterPro" id="IPR033113">
    <property type="entry name" value="PLA2_histidine"/>
</dbReference>
<evidence type="ECO:0000256" key="3">
    <source>
        <dbReference type="ARBA" id="ARBA00022525"/>
    </source>
</evidence>
<accession>A0AAW0IJN8</accession>
<dbReference type="GO" id="GO:0005509">
    <property type="term" value="F:calcium ion binding"/>
    <property type="evidence" value="ECO:0007669"/>
    <property type="project" value="InterPro"/>
</dbReference>
<dbReference type="InterPro" id="IPR010711">
    <property type="entry name" value="PLA2G12"/>
</dbReference>
<dbReference type="EMBL" id="JBBHLL010000122">
    <property type="protein sequence ID" value="KAK7814570.1"/>
    <property type="molecule type" value="Genomic_DNA"/>
</dbReference>
<evidence type="ECO:0000313" key="4">
    <source>
        <dbReference type="EMBL" id="KAK7814570.1"/>
    </source>
</evidence>
<keyword evidence="3" id="KW-0964">Secreted</keyword>
<dbReference type="GO" id="GO:0050482">
    <property type="term" value="P:arachidonate secretion"/>
    <property type="evidence" value="ECO:0007669"/>
    <property type="project" value="InterPro"/>
</dbReference>
<comment type="similarity">
    <text evidence="2">Belongs to the phospholipase A2 family.</text>
</comment>
<proteinExistence type="inferred from homology"/>
<sequence>MTTFVFYIGSKPLPRYGFKPSPPNGCGSPLFGVHLNIGIPSLTKCCNQHDRCYETCGKSKSDCDEEFQYCLSKICRDRVKQRWSSCLTVSYIWAASHTWTASEPHVGAVMKKKQICKEAPEAGGQTTMKDKEHALTSLKPPYFWNGSL</sequence>
<dbReference type="PANTHER" id="PTHR12824:SF7">
    <property type="entry name" value="GROUP XIIA SECRETORY PHOSPHOLIPASE A2"/>
    <property type="match status" value="1"/>
</dbReference>
<name>A0AAW0IJN8_MYOGA</name>
<comment type="subcellular location">
    <subcellularLocation>
        <location evidence="1">Secreted</location>
    </subcellularLocation>
</comment>
<evidence type="ECO:0000256" key="1">
    <source>
        <dbReference type="ARBA" id="ARBA00004613"/>
    </source>
</evidence>
<reference evidence="4 5" key="1">
    <citation type="journal article" date="2023" name="bioRxiv">
        <title>Conserved and derived expression patterns and positive selection on dental genes reveal complex evolutionary context of ever-growing rodent molars.</title>
        <authorList>
            <person name="Calamari Z.T."/>
            <person name="Song A."/>
            <person name="Cohen E."/>
            <person name="Akter M."/>
            <person name="Roy R.D."/>
            <person name="Hallikas O."/>
            <person name="Christensen M.M."/>
            <person name="Li P."/>
            <person name="Marangoni P."/>
            <person name="Jernvall J."/>
            <person name="Klein O.D."/>
        </authorList>
    </citation>
    <scope>NUCLEOTIDE SEQUENCE [LARGE SCALE GENOMIC DNA]</scope>
    <source>
        <strain evidence="4">V071</strain>
    </source>
</reference>
<dbReference type="GO" id="GO:0006644">
    <property type="term" value="P:phospholipid metabolic process"/>
    <property type="evidence" value="ECO:0007669"/>
    <property type="project" value="InterPro"/>
</dbReference>
<gene>
    <name evidence="4" type="ORF">U0070_005873</name>
</gene>
<evidence type="ECO:0008006" key="6">
    <source>
        <dbReference type="Google" id="ProtNLM"/>
    </source>
</evidence>
<dbReference type="Proteomes" id="UP001488838">
    <property type="component" value="Unassembled WGS sequence"/>
</dbReference>
<protein>
    <recommendedName>
        <fullName evidence="6">Group XIIA secretory phospholipase A2</fullName>
    </recommendedName>
</protein>
<evidence type="ECO:0000256" key="2">
    <source>
        <dbReference type="ARBA" id="ARBA00007056"/>
    </source>
</evidence>